<gene>
    <name evidence="1" type="ORF">SAMN02982931_01780</name>
</gene>
<dbReference type="AlphaFoldDB" id="A0A1G6BS13"/>
<dbReference type="STRING" id="665467.SAMN02982931_01780"/>
<dbReference type="Proteomes" id="UP000199071">
    <property type="component" value="Unassembled WGS sequence"/>
</dbReference>
<dbReference type="RefSeq" id="WP_090876055.1">
    <property type="nucleotide sequence ID" value="NZ_FMXQ01000003.1"/>
</dbReference>
<organism evidence="1 2">
    <name type="scientific">Bauldia litoralis</name>
    <dbReference type="NCBI Taxonomy" id="665467"/>
    <lineage>
        <taxon>Bacteria</taxon>
        <taxon>Pseudomonadati</taxon>
        <taxon>Pseudomonadota</taxon>
        <taxon>Alphaproteobacteria</taxon>
        <taxon>Hyphomicrobiales</taxon>
        <taxon>Kaistiaceae</taxon>
        <taxon>Bauldia</taxon>
    </lineage>
</organism>
<accession>A0A1G6BS13</accession>
<keyword evidence="2" id="KW-1185">Reference proteome</keyword>
<reference evidence="1 2" key="1">
    <citation type="submission" date="2016-10" db="EMBL/GenBank/DDBJ databases">
        <authorList>
            <person name="de Groot N.N."/>
        </authorList>
    </citation>
    <scope>NUCLEOTIDE SEQUENCE [LARGE SCALE GENOMIC DNA]</scope>
    <source>
        <strain evidence="1 2">ATCC 35022</strain>
    </source>
</reference>
<protein>
    <submittedName>
        <fullName evidence="1">Uncharacterized protein</fullName>
    </submittedName>
</protein>
<name>A0A1G6BS13_9HYPH</name>
<evidence type="ECO:0000313" key="1">
    <source>
        <dbReference type="EMBL" id="SDB23388.1"/>
    </source>
</evidence>
<dbReference type="OrthoDB" id="1986818at2"/>
<proteinExistence type="predicted"/>
<sequence>MKLVFDHVGITAHQPMPGENWVEQSLCWVTSPRDHPESIEFLRYHPDSKVPDRVKNNPHVGYRVEEIAPHIEGHELLIPPFIVADFLEVAFIWKHDAVFEYMRYLNDSWFGQD</sequence>
<evidence type="ECO:0000313" key="2">
    <source>
        <dbReference type="Proteomes" id="UP000199071"/>
    </source>
</evidence>
<dbReference type="EMBL" id="FMXQ01000003">
    <property type="protein sequence ID" value="SDB23388.1"/>
    <property type="molecule type" value="Genomic_DNA"/>
</dbReference>